<dbReference type="EMBL" id="JABXBU010000001">
    <property type="protein sequence ID" value="KAF8797132.1"/>
    <property type="molecule type" value="Genomic_DNA"/>
</dbReference>
<dbReference type="Proteomes" id="UP000807504">
    <property type="component" value="Unassembled WGS sequence"/>
</dbReference>
<reference evidence="1" key="1">
    <citation type="journal article" date="2020" name="bioRxiv">
        <title>Chromosome-level reference genome of the European wasp spider Argiope bruennichi: a resource for studies on range expansion and evolutionary adaptation.</title>
        <authorList>
            <person name="Sheffer M.M."/>
            <person name="Hoppe A."/>
            <person name="Krehenwinkel H."/>
            <person name="Uhl G."/>
            <person name="Kuss A.W."/>
            <person name="Jensen L."/>
            <person name="Jensen C."/>
            <person name="Gillespie R.G."/>
            <person name="Hoff K.J."/>
            <person name="Prost S."/>
        </authorList>
    </citation>
    <scope>NUCLEOTIDE SEQUENCE</scope>
</reference>
<gene>
    <name evidence="1" type="ORF">HNY73_001435</name>
</gene>
<protein>
    <submittedName>
        <fullName evidence="1">Uncharacterized protein</fullName>
    </submittedName>
</protein>
<evidence type="ECO:0000313" key="1">
    <source>
        <dbReference type="EMBL" id="KAF8797132.1"/>
    </source>
</evidence>
<name>A0A8T0G2E9_ARGBR</name>
<keyword evidence="2" id="KW-1185">Reference proteome</keyword>
<accession>A0A8T0G2E9</accession>
<dbReference type="AlphaFoldDB" id="A0A8T0G2E9"/>
<proteinExistence type="predicted"/>
<comment type="caution">
    <text evidence="1">The sequence shown here is derived from an EMBL/GenBank/DDBJ whole genome shotgun (WGS) entry which is preliminary data.</text>
</comment>
<organism evidence="1 2">
    <name type="scientific">Argiope bruennichi</name>
    <name type="common">Wasp spider</name>
    <name type="synonym">Aranea bruennichi</name>
    <dbReference type="NCBI Taxonomy" id="94029"/>
    <lineage>
        <taxon>Eukaryota</taxon>
        <taxon>Metazoa</taxon>
        <taxon>Ecdysozoa</taxon>
        <taxon>Arthropoda</taxon>
        <taxon>Chelicerata</taxon>
        <taxon>Arachnida</taxon>
        <taxon>Araneae</taxon>
        <taxon>Araneomorphae</taxon>
        <taxon>Entelegynae</taxon>
        <taxon>Araneoidea</taxon>
        <taxon>Araneidae</taxon>
        <taxon>Argiope</taxon>
    </lineage>
</organism>
<reference evidence="1" key="2">
    <citation type="submission" date="2020-06" db="EMBL/GenBank/DDBJ databases">
        <authorList>
            <person name="Sheffer M."/>
        </authorList>
    </citation>
    <scope>NUCLEOTIDE SEQUENCE</scope>
</reference>
<evidence type="ECO:0000313" key="2">
    <source>
        <dbReference type="Proteomes" id="UP000807504"/>
    </source>
</evidence>
<sequence>MSYPCRQQRPFSIRGSSEISNINHFLEVASSFQKIPFVFTKEGFYFRRRNGKKPSRVLGEDLLAGVEAGALSRFEERFGRLRRCRASGLKSPLHRIFPLHNALLNCSVLCGVIVTVRVEEKKFFNQNSYLLLLSVKKNVLNPSKHLHSGLSD</sequence>